<evidence type="ECO:0000259" key="2">
    <source>
        <dbReference type="Pfam" id="PF22461"/>
    </source>
</evidence>
<dbReference type="GO" id="GO:0015159">
    <property type="term" value="F:polysaccharide transmembrane transporter activity"/>
    <property type="evidence" value="ECO:0007669"/>
    <property type="project" value="InterPro"/>
</dbReference>
<proteinExistence type="predicted"/>
<name>B4S3Z8_PROA2</name>
<dbReference type="Gene3D" id="3.10.560.10">
    <property type="entry name" value="Outer membrane lipoprotein wza domain like"/>
    <property type="match status" value="1"/>
</dbReference>
<keyword evidence="1" id="KW-0732">Signal</keyword>
<organism evidence="3 4">
    <name type="scientific">Prosthecochloris aestuarii (strain DSM 271 / SK 413)</name>
    <dbReference type="NCBI Taxonomy" id="290512"/>
    <lineage>
        <taxon>Bacteria</taxon>
        <taxon>Pseudomonadati</taxon>
        <taxon>Chlorobiota</taxon>
        <taxon>Chlorobiia</taxon>
        <taxon>Chlorobiales</taxon>
        <taxon>Chlorobiaceae</taxon>
        <taxon>Prosthecochloris</taxon>
    </lineage>
</organism>
<dbReference type="EMBL" id="CP001108">
    <property type="protein sequence ID" value="ACF46790.1"/>
    <property type="molecule type" value="Genomic_DNA"/>
</dbReference>
<accession>B4S3Z8</accession>
<dbReference type="PANTHER" id="PTHR33619">
    <property type="entry name" value="POLYSACCHARIDE EXPORT PROTEIN GFCE-RELATED"/>
    <property type="match status" value="1"/>
</dbReference>
<dbReference type="Proteomes" id="UP000002725">
    <property type="component" value="Chromosome"/>
</dbReference>
<keyword evidence="4" id="KW-1185">Reference proteome</keyword>
<dbReference type="eggNOG" id="COG1596">
    <property type="taxonomic scope" value="Bacteria"/>
</dbReference>
<dbReference type="Pfam" id="PF22461">
    <property type="entry name" value="SLBB_2"/>
    <property type="match status" value="1"/>
</dbReference>
<gene>
    <name evidence="3" type="ordered locus">Paes_1777</name>
</gene>
<dbReference type="KEGG" id="paa:Paes_1777"/>
<dbReference type="InterPro" id="IPR054765">
    <property type="entry name" value="SLBB_dom"/>
</dbReference>
<sequence length="190" mass="20943">MKKSFKHLVALVLLVQIFLSPLMSLTALAEPYGSSLYSSPSRDYSSGYGQQQPRQQVMPGYGMPVDTYFTDNMGNILMYVNVLGEVYKPGQHIVRQDADISTVLSMVGGSNDDANLKKAKVLRYKPDEDGKQIYSVNLKDYLEEGDRSTFVELKPNDTIVIPEKKGIDGNMALRIASIVVSVASVIAISK</sequence>
<dbReference type="STRING" id="290512.Paes_1777"/>
<feature type="domain" description="SLBB" evidence="2">
    <location>
        <begin position="80"/>
        <end position="160"/>
    </location>
</feature>
<evidence type="ECO:0000256" key="1">
    <source>
        <dbReference type="SAM" id="SignalP"/>
    </source>
</evidence>
<protein>
    <recommendedName>
        <fullName evidence="2">SLBB domain-containing protein</fullName>
    </recommendedName>
</protein>
<dbReference type="PANTHER" id="PTHR33619:SF3">
    <property type="entry name" value="POLYSACCHARIDE EXPORT PROTEIN GFCE-RELATED"/>
    <property type="match status" value="1"/>
</dbReference>
<dbReference type="InterPro" id="IPR049712">
    <property type="entry name" value="Poly_export"/>
</dbReference>
<dbReference type="HOGENOM" id="CLU_093406_0_0_10"/>
<reference evidence="3" key="1">
    <citation type="submission" date="2008-06" db="EMBL/GenBank/DDBJ databases">
        <title>Complete sequence of chromosome of Prosthecochloris aestuarii DSM 271.</title>
        <authorList>
            <consortium name="US DOE Joint Genome Institute"/>
            <person name="Lucas S."/>
            <person name="Copeland A."/>
            <person name="Lapidus A."/>
            <person name="Glavina del Rio T."/>
            <person name="Dalin E."/>
            <person name="Tice H."/>
            <person name="Bruce D."/>
            <person name="Goodwin L."/>
            <person name="Pitluck S."/>
            <person name="Schmutz J."/>
            <person name="Larimer F."/>
            <person name="Land M."/>
            <person name="Hauser L."/>
            <person name="Kyrpides N."/>
            <person name="Anderson I."/>
            <person name="Liu Z."/>
            <person name="Li T."/>
            <person name="Zhao F."/>
            <person name="Overmann J."/>
            <person name="Bryant D.A."/>
            <person name="Richardson P."/>
        </authorList>
    </citation>
    <scope>NUCLEOTIDE SEQUENCE [LARGE SCALE GENOMIC DNA]</scope>
    <source>
        <strain evidence="3">DSM 271</strain>
    </source>
</reference>
<feature type="chain" id="PRO_5002825682" description="SLBB domain-containing protein" evidence="1">
    <location>
        <begin position="30"/>
        <end position="190"/>
    </location>
</feature>
<dbReference type="AlphaFoldDB" id="B4S3Z8"/>
<feature type="signal peptide" evidence="1">
    <location>
        <begin position="1"/>
        <end position="29"/>
    </location>
</feature>
<dbReference type="RefSeq" id="WP_012506323.1">
    <property type="nucleotide sequence ID" value="NC_011059.1"/>
</dbReference>
<evidence type="ECO:0000313" key="4">
    <source>
        <dbReference type="Proteomes" id="UP000002725"/>
    </source>
</evidence>
<evidence type="ECO:0000313" key="3">
    <source>
        <dbReference type="EMBL" id="ACF46790.1"/>
    </source>
</evidence>